<name>A0A086YAT3_9RHOB</name>
<dbReference type="GO" id="GO:0022900">
    <property type="term" value="P:electron transport chain"/>
    <property type="evidence" value="ECO:0007669"/>
    <property type="project" value="InterPro"/>
</dbReference>
<evidence type="ECO:0000256" key="3">
    <source>
        <dbReference type="ARBA" id="ARBA00022660"/>
    </source>
</evidence>
<protein>
    <submittedName>
        <fullName evidence="7">ETC complex I subunit</fullName>
    </submittedName>
</protein>
<keyword evidence="2" id="KW-0813">Transport</keyword>
<evidence type="ECO:0000256" key="2">
    <source>
        <dbReference type="ARBA" id="ARBA00022448"/>
    </source>
</evidence>
<evidence type="ECO:0000256" key="5">
    <source>
        <dbReference type="ARBA" id="ARBA00022982"/>
    </source>
</evidence>
<proteinExistence type="predicted"/>
<keyword evidence="6" id="KW-0472">Membrane</keyword>
<dbReference type="EMBL" id="JGYG01000002">
    <property type="protein sequence ID" value="KFI31383.1"/>
    <property type="molecule type" value="Genomic_DNA"/>
</dbReference>
<accession>A0A086YAT3</accession>
<evidence type="ECO:0000313" key="8">
    <source>
        <dbReference type="Proteomes" id="UP000028826"/>
    </source>
</evidence>
<dbReference type="STRING" id="195105.CN97_10265"/>
<dbReference type="InterPro" id="IPR006885">
    <property type="entry name" value="NADH_UbQ_FeS_4_mit-like"/>
</dbReference>
<evidence type="ECO:0000256" key="1">
    <source>
        <dbReference type="ARBA" id="ARBA00004370"/>
    </source>
</evidence>
<dbReference type="eggNOG" id="ENOG5032RJS">
    <property type="taxonomic scope" value="Bacteria"/>
</dbReference>
<keyword evidence="5" id="KW-0249">Electron transport</keyword>
<organism evidence="7 8">
    <name type="scientific">Haematobacter massiliensis</name>
    <dbReference type="NCBI Taxonomy" id="195105"/>
    <lineage>
        <taxon>Bacteria</taxon>
        <taxon>Pseudomonadati</taxon>
        <taxon>Pseudomonadota</taxon>
        <taxon>Alphaproteobacteria</taxon>
        <taxon>Rhodobacterales</taxon>
        <taxon>Paracoccaceae</taxon>
        <taxon>Haematobacter</taxon>
    </lineage>
</organism>
<evidence type="ECO:0000313" key="7">
    <source>
        <dbReference type="EMBL" id="KFI31383.1"/>
    </source>
</evidence>
<dbReference type="GO" id="GO:0016020">
    <property type="term" value="C:membrane"/>
    <property type="evidence" value="ECO:0007669"/>
    <property type="project" value="UniProtKB-SubCell"/>
</dbReference>
<gene>
    <name evidence="7" type="ORF">CN97_10265</name>
</gene>
<comment type="subcellular location">
    <subcellularLocation>
        <location evidence="1">Membrane</location>
    </subcellularLocation>
</comment>
<dbReference type="OrthoDB" id="9799572at2"/>
<keyword evidence="8" id="KW-1185">Reference proteome</keyword>
<sequence>MVARIYKPAKTAMQSGVARTKRWILEYAPEHARQIDPLMGWTSSDDTQTQVRLRFDTQEEAETYAKENGIDYIVLPVHGRKANVRAMGYGENFATNRRGAWTH</sequence>
<dbReference type="PANTHER" id="PTHR12219:SF8">
    <property type="entry name" value="NADH DEHYDROGENASE [UBIQUINONE] IRON-SULFUR PROTEIN 4, MITOCHONDRIAL"/>
    <property type="match status" value="1"/>
</dbReference>
<dbReference type="AlphaFoldDB" id="A0A086YAT3"/>
<evidence type="ECO:0000256" key="4">
    <source>
        <dbReference type="ARBA" id="ARBA00022946"/>
    </source>
</evidence>
<dbReference type="Pfam" id="PF04800">
    <property type="entry name" value="NDUS4"/>
    <property type="match status" value="1"/>
</dbReference>
<dbReference type="Proteomes" id="UP000028826">
    <property type="component" value="Unassembled WGS sequence"/>
</dbReference>
<keyword evidence="4" id="KW-0809">Transit peptide</keyword>
<dbReference type="InterPro" id="IPR038532">
    <property type="entry name" value="NDUFS4-like_sf"/>
</dbReference>
<dbReference type="RefSeq" id="WP_035707898.1">
    <property type="nucleotide sequence ID" value="NZ_CAMIFG010000051.1"/>
</dbReference>
<dbReference type="PANTHER" id="PTHR12219">
    <property type="entry name" value="NADH-UBIQUINONE OXIDOREDUCTASE"/>
    <property type="match status" value="1"/>
</dbReference>
<dbReference type="Gene3D" id="3.30.160.190">
    <property type="entry name" value="atu1810 like domain"/>
    <property type="match status" value="1"/>
</dbReference>
<keyword evidence="3" id="KW-0679">Respiratory chain</keyword>
<reference evidence="7 8" key="1">
    <citation type="submission" date="2014-03" db="EMBL/GenBank/DDBJ databases">
        <title>Genome of Haematobacter massiliensis CCUG 47968.</title>
        <authorList>
            <person name="Wang D."/>
            <person name="Wang G."/>
        </authorList>
    </citation>
    <scope>NUCLEOTIDE SEQUENCE [LARGE SCALE GENOMIC DNA]</scope>
    <source>
        <strain evidence="7 8">CCUG 47968</strain>
    </source>
</reference>
<evidence type="ECO:0000256" key="6">
    <source>
        <dbReference type="ARBA" id="ARBA00023136"/>
    </source>
</evidence>
<comment type="caution">
    <text evidence="7">The sequence shown here is derived from an EMBL/GenBank/DDBJ whole genome shotgun (WGS) entry which is preliminary data.</text>
</comment>